<reference evidence="8 9" key="1">
    <citation type="submission" date="2020-07" db="EMBL/GenBank/DDBJ databases">
        <title>Bacterium isolated from marine sediment.</title>
        <authorList>
            <person name="Shang D."/>
            <person name="Du Z.-J."/>
        </authorList>
    </citation>
    <scope>NUCLEOTIDE SEQUENCE [LARGE SCALE GENOMIC DNA]</scope>
    <source>
        <strain evidence="8 9">S7007</strain>
    </source>
</reference>
<accession>A0A839AQ81</accession>
<dbReference type="InterPro" id="IPR000888">
    <property type="entry name" value="RmlC-like"/>
</dbReference>
<name>A0A839AQ81_9FLAO</name>
<protein>
    <recommendedName>
        <fullName evidence="4 7">dTDP-4-dehydrorhamnose 3,5-epimerase</fullName>
        <ecNumber evidence="3 7">5.1.3.13</ecNumber>
    </recommendedName>
    <alternativeName>
        <fullName evidence="7">Thymidine diphospho-4-keto-rhamnose 3,5-epimerase</fullName>
    </alternativeName>
</protein>
<comment type="subunit">
    <text evidence="7">Homodimer.</text>
</comment>
<dbReference type="EMBL" id="JACGLS010000003">
    <property type="protein sequence ID" value="MBA6156304.1"/>
    <property type="molecule type" value="Genomic_DNA"/>
</dbReference>
<evidence type="ECO:0000256" key="2">
    <source>
        <dbReference type="ARBA" id="ARBA00001997"/>
    </source>
</evidence>
<dbReference type="SUPFAM" id="SSF51182">
    <property type="entry name" value="RmlC-like cupins"/>
    <property type="match status" value="1"/>
</dbReference>
<evidence type="ECO:0000256" key="7">
    <source>
        <dbReference type="RuleBase" id="RU364069"/>
    </source>
</evidence>
<comment type="catalytic activity">
    <reaction evidence="1 7">
        <text>dTDP-4-dehydro-6-deoxy-alpha-D-glucose = dTDP-4-dehydro-beta-L-rhamnose</text>
        <dbReference type="Rhea" id="RHEA:16969"/>
        <dbReference type="ChEBI" id="CHEBI:57649"/>
        <dbReference type="ChEBI" id="CHEBI:62830"/>
        <dbReference type="EC" id="5.1.3.13"/>
    </reaction>
</comment>
<dbReference type="Gene3D" id="2.60.120.10">
    <property type="entry name" value="Jelly Rolls"/>
    <property type="match status" value="1"/>
</dbReference>
<evidence type="ECO:0000313" key="8">
    <source>
        <dbReference type="EMBL" id="MBA6156304.1"/>
    </source>
</evidence>
<sequence>MVFTKTDIPEVVIIEPKIFDDGRGYFFESFNQKEFEENIGEITFIQDNESKSSKGVLRGLHFQKPPFSQAKLVRCIQGKVLDVVVDVRKNSPTYGKYIAVELSEENKKQLFVPRGFAHGFIVLSDTAVFSYKVDNIYAPECDSGIKWNDEILNIDWKIAIDEIILSEKDQQLQSFKELKTPFIY</sequence>
<dbReference type="GO" id="GO:0008830">
    <property type="term" value="F:dTDP-4-dehydrorhamnose 3,5-epimerase activity"/>
    <property type="evidence" value="ECO:0007669"/>
    <property type="project" value="UniProtKB-UniRule"/>
</dbReference>
<gene>
    <name evidence="8" type="primary">rfbC</name>
    <name evidence="8" type="ORF">H3Z83_07230</name>
</gene>
<evidence type="ECO:0000256" key="6">
    <source>
        <dbReference type="PIRSR" id="PIRSR600888-3"/>
    </source>
</evidence>
<dbReference type="InterPro" id="IPR011051">
    <property type="entry name" value="RmlC_Cupin_sf"/>
</dbReference>
<keyword evidence="9" id="KW-1185">Reference proteome</keyword>
<evidence type="ECO:0000256" key="5">
    <source>
        <dbReference type="PIRSR" id="PIRSR600888-1"/>
    </source>
</evidence>
<evidence type="ECO:0000256" key="4">
    <source>
        <dbReference type="ARBA" id="ARBA00019595"/>
    </source>
</evidence>
<dbReference type="Proteomes" id="UP000563906">
    <property type="component" value="Unassembled WGS sequence"/>
</dbReference>
<dbReference type="GO" id="GO:0000271">
    <property type="term" value="P:polysaccharide biosynthetic process"/>
    <property type="evidence" value="ECO:0007669"/>
    <property type="project" value="TreeGrafter"/>
</dbReference>
<feature type="active site" description="Proton acceptor" evidence="5">
    <location>
        <position position="61"/>
    </location>
</feature>
<dbReference type="UniPathway" id="UPA00124"/>
<comment type="function">
    <text evidence="2 7">Catalyzes the epimerization of the C3' and C5'positions of dTDP-6-deoxy-D-xylo-4-hexulose, forming dTDP-6-deoxy-L-lyxo-4-hexulose.</text>
</comment>
<comment type="pathway">
    <text evidence="7">Carbohydrate biosynthesis; dTDP-L-rhamnose biosynthesis.</text>
</comment>
<dbReference type="EC" id="5.1.3.13" evidence="3 7"/>
<dbReference type="RefSeq" id="WP_182124813.1">
    <property type="nucleotide sequence ID" value="NZ_JACGLS010000003.1"/>
</dbReference>
<proteinExistence type="inferred from homology"/>
<dbReference type="AlphaFoldDB" id="A0A839AQ81"/>
<dbReference type="NCBIfam" id="TIGR01221">
    <property type="entry name" value="rmlC"/>
    <property type="match status" value="1"/>
</dbReference>
<dbReference type="GO" id="GO:0019305">
    <property type="term" value="P:dTDP-rhamnose biosynthetic process"/>
    <property type="evidence" value="ECO:0007669"/>
    <property type="project" value="UniProtKB-UniRule"/>
</dbReference>
<dbReference type="Pfam" id="PF00908">
    <property type="entry name" value="dTDP_sugar_isom"/>
    <property type="match status" value="1"/>
</dbReference>
<dbReference type="PANTHER" id="PTHR21047">
    <property type="entry name" value="DTDP-6-DEOXY-D-GLUCOSE-3,5 EPIMERASE"/>
    <property type="match status" value="1"/>
</dbReference>
<organism evidence="8 9">
    <name type="scientific">Tenacibaculum pelagium</name>
    <dbReference type="NCBI Taxonomy" id="2759527"/>
    <lineage>
        <taxon>Bacteria</taxon>
        <taxon>Pseudomonadati</taxon>
        <taxon>Bacteroidota</taxon>
        <taxon>Flavobacteriia</taxon>
        <taxon>Flavobacteriales</taxon>
        <taxon>Flavobacteriaceae</taxon>
        <taxon>Tenacibaculum</taxon>
    </lineage>
</organism>
<dbReference type="GO" id="GO:0005829">
    <property type="term" value="C:cytosol"/>
    <property type="evidence" value="ECO:0007669"/>
    <property type="project" value="TreeGrafter"/>
</dbReference>
<comment type="caution">
    <text evidence="8">The sequence shown here is derived from an EMBL/GenBank/DDBJ whole genome shotgun (WGS) entry which is preliminary data.</text>
</comment>
<comment type="similarity">
    <text evidence="7">Belongs to the dTDP-4-dehydrorhamnose 3,5-epimerase family.</text>
</comment>
<dbReference type="CDD" id="cd00438">
    <property type="entry name" value="cupin_RmlC"/>
    <property type="match status" value="1"/>
</dbReference>
<feature type="site" description="Participates in a stacking interaction with the thymidine ring of dTDP-4-oxo-6-deoxyglucose" evidence="6">
    <location>
        <position position="137"/>
    </location>
</feature>
<evidence type="ECO:0000256" key="3">
    <source>
        <dbReference type="ARBA" id="ARBA00012098"/>
    </source>
</evidence>
<dbReference type="InterPro" id="IPR014710">
    <property type="entry name" value="RmlC-like_jellyroll"/>
</dbReference>
<dbReference type="PANTHER" id="PTHR21047:SF2">
    <property type="entry name" value="THYMIDINE DIPHOSPHO-4-KETO-RHAMNOSE 3,5-EPIMERASE"/>
    <property type="match status" value="1"/>
</dbReference>
<keyword evidence="7 8" id="KW-0413">Isomerase</keyword>
<evidence type="ECO:0000256" key="1">
    <source>
        <dbReference type="ARBA" id="ARBA00001298"/>
    </source>
</evidence>
<feature type="active site" description="Proton donor" evidence="5">
    <location>
        <position position="131"/>
    </location>
</feature>
<evidence type="ECO:0000313" key="9">
    <source>
        <dbReference type="Proteomes" id="UP000563906"/>
    </source>
</evidence>